<dbReference type="CDD" id="cd19511">
    <property type="entry name" value="RecA-like_CDC48_r2-like"/>
    <property type="match status" value="1"/>
</dbReference>
<dbReference type="NCBIfam" id="TIGR01243">
    <property type="entry name" value="CDC48"/>
    <property type="match status" value="1"/>
</dbReference>
<dbReference type="Pfam" id="PF02933">
    <property type="entry name" value="CDC48_2"/>
    <property type="match status" value="1"/>
</dbReference>
<dbReference type="SMART" id="SM01073">
    <property type="entry name" value="CDC48_N"/>
    <property type="match status" value="1"/>
</dbReference>
<feature type="domain" description="AAA+ ATPase" evidence="5">
    <location>
        <begin position="498"/>
        <end position="635"/>
    </location>
</feature>
<dbReference type="RefSeq" id="WP_008086490.1">
    <property type="nucleotide sequence ID" value="NC_013926.1"/>
</dbReference>
<dbReference type="AlphaFoldDB" id="B5IH46"/>
<dbReference type="Gene3D" id="3.40.50.300">
    <property type="entry name" value="P-loop containing nucleotide triphosphate hydrolases"/>
    <property type="match status" value="2"/>
</dbReference>
<dbReference type="InterPro" id="IPR005938">
    <property type="entry name" value="AAA_ATPase_CDC48"/>
</dbReference>
<evidence type="ECO:0000256" key="3">
    <source>
        <dbReference type="ARBA" id="ARBA00022741"/>
    </source>
</evidence>
<dbReference type="InterPro" id="IPR029067">
    <property type="entry name" value="CDC48_domain_2-like_sf"/>
</dbReference>
<accession>B5IH46</accession>
<keyword evidence="4" id="KW-0067">ATP-binding</keyword>
<name>B5IH46_ACIB4</name>
<evidence type="ECO:0000259" key="7">
    <source>
        <dbReference type="SMART" id="SM01073"/>
    </source>
</evidence>
<dbReference type="STRING" id="439481.Aboo_1075"/>
<dbReference type="InterPro" id="IPR003960">
    <property type="entry name" value="ATPase_AAA_CS"/>
</dbReference>
<dbReference type="InterPro" id="IPR003338">
    <property type="entry name" value="CDC4_N-term_subdom"/>
</dbReference>
<dbReference type="eggNOG" id="arCOG01308">
    <property type="taxonomic scope" value="Archaea"/>
</dbReference>
<dbReference type="InterPro" id="IPR009010">
    <property type="entry name" value="Asp_de-COase-like_dom_sf"/>
</dbReference>
<dbReference type="EC" id="3.6.1.3" evidence="8"/>
<dbReference type="Pfam" id="PF02359">
    <property type="entry name" value="CDC48_N"/>
    <property type="match status" value="1"/>
</dbReference>
<dbReference type="GO" id="GO:0005524">
    <property type="term" value="F:ATP binding"/>
    <property type="evidence" value="ECO:0007669"/>
    <property type="project" value="UniProtKB-KW"/>
</dbReference>
<feature type="domain" description="CDC48 N-terminal subdomain" evidence="7">
    <location>
        <begin position="6"/>
        <end position="91"/>
    </location>
</feature>
<dbReference type="Proteomes" id="UP000001400">
    <property type="component" value="Chromosome"/>
</dbReference>
<dbReference type="Gene3D" id="1.10.8.60">
    <property type="match status" value="2"/>
</dbReference>
<dbReference type="GeneID" id="8828033"/>
<dbReference type="SMART" id="SM00382">
    <property type="entry name" value="AAA"/>
    <property type="match status" value="2"/>
</dbReference>
<dbReference type="InterPro" id="IPR027417">
    <property type="entry name" value="P-loop_NTPase"/>
</dbReference>
<reference evidence="8" key="1">
    <citation type="submission" date="2010-02" db="EMBL/GenBank/DDBJ databases">
        <title>Complete sequence of Aciduliprofundum boonei T469.</title>
        <authorList>
            <consortium name="US DOE Joint Genome Institute"/>
            <person name="Lucas S."/>
            <person name="Copeland A."/>
            <person name="Lapidus A."/>
            <person name="Cheng J.-F."/>
            <person name="Bruce D."/>
            <person name="Goodwin L."/>
            <person name="Pitluck S."/>
            <person name="Saunders E."/>
            <person name="Detter J.C."/>
            <person name="Han C."/>
            <person name="Tapia R."/>
            <person name="Land M."/>
            <person name="Hauser L."/>
            <person name="Kyrpides N."/>
            <person name="Mikhailova N."/>
            <person name="Flores G."/>
            <person name="Reysenbach A.-L."/>
            <person name="Woyke T."/>
        </authorList>
    </citation>
    <scope>NUCLEOTIDE SEQUENCE</scope>
    <source>
        <strain evidence="8">T469</strain>
    </source>
</reference>
<dbReference type="InterPro" id="IPR050168">
    <property type="entry name" value="AAA_ATPase_domain"/>
</dbReference>
<dbReference type="PANTHER" id="PTHR23077">
    <property type="entry name" value="AAA-FAMILY ATPASE"/>
    <property type="match status" value="1"/>
</dbReference>
<dbReference type="PROSITE" id="PS00674">
    <property type="entry name" value="AAA"/>
    <property type="match status" value="2"/>
</dbReference>
<proteinExistence type="inferred from homology"/>
<keyword evidence="9" id="KW-1185">Reference proteome</keyword>
<keyword evidence="8" id="KW-0378">Hydrolase</keyword>
<comment type="similarity">
    <text evidence="1">Belongs to the AAA ATPase family. CDC48 subfamily.</text>
</comment>
<dbReference type="InterPro" id="IPR003593">
    <property type="entry name" value="AAA+_ATPase"/>
</dbReference>
<dbReference type="SUPFAM" id="SSF54585">
    <property type="entry name" value="Cdc48 domain 2-like"/>
    <property type="match status" value="1"/>
</dbReference>
<dbReference type="KEGG" id="abi:Aboo_1075"/>
<dbReference type="FunFam" id="1.10.8.60:FF:000057">
    <property type="entry name" value="AAA family ATPase, CDC48 subfamily"/>
    <property type="match status" value="1"/>
</dbReference>
<gene>
    <name evidence="8" type="ordered locus">Aboo_1075</name>
</gene>
<evidence type="ECO:0000313" key="9">
    <source>
        <dbReference type="Proteomes" id="UP000001400"/>
    </source>
</evidence>
<dbReference type="Pfam" id="PF17862">
    <property type="entry name" value="AAA_lid_3"/>
    <property type="match status" value="2"/>
</dbReference>
<dbReference type="FunFam" id="2.40.40.20:FF:000007">
    <property type="entry name" value="AAA family ATPase"/>
    <property type="match status" value="1"/>
</dbReference>
<dbReference type="FunFam" id="1.10.8.60:FF:000038">
    <property type="entry name" value="spermatogenesis-associated protein 5-like protein 1"/>
    <property type="match status" value="1"/>
</dbReference>
<dbReference type="PANTHER" id="PTHR23077:SF171">
    <property type="entry name" value="NUCLEAR VALOSIN-CONTAINING PROTEIN-LIKE"/>
    <property type="match status" value="1"/>
</dbReference>
<feature type="domain" description="AAA+ ATPase" evidence="5">
    <location>
        <begin position="221"/>
        <end position="357"/>
    </location>
</feature>
<dbReference type="SMART" id="SM01072">
    <property type="entry name" value="CDC48_2"/>
    <property type="match status" value="1"/>
</dbReference>
<dbReference type="SUPFAM" id="SSF52540">
    <property type="entry name" value="P-loop containing nucleoside triphosphate hydrolases"/>
    <property type="match status" value="2"/>
</dbReference>
<dbReference type="Gene3D" id="3.10.330.10">
    <property type="match status" value="1"/>
</dbReference>
<sequence>MEKELILRVAEAPQMDVGLGRARLDTSSRMLLGLEVGDVIEIEGKRLTAARVFRSKQEDEGRGVIRIDGHIRRNAKVTVGEKVKVRKAEPVEAQKIIIAPLIGKNQRLRFGEGIGDFIKRVLLKRPVVEGDEIVVPNITLMGRTGILFQVVKTMPSKKVVQIGVQTIVEVREEPPTEIEELLEHVTYEDIGGLKDELQKVREMIELPLKHPELFERLGIEPPKGVLLYGPPGTGKTLIAKAVANESNAHFYAINGPEIMSKFYGQSEERLREIFQNAQKNAPSIIFIDEIDSIAPKREEVTGEVERRVVAQLLTLMDGLGKRGHIIVIGATNRIDAVDPALRRPGRFDREIEIGIPDKKGRKEILQIHTRGMPIEGSPEEKDKLLEELAELTHGFVGADLAALAREAAMNALRRYLPKIDLDKPVPTEILENMKVTKEDFKEALKEIEPSVLREVMIEIPSVHWDEVGDLEEAKRILKEAVELPLKNPEAFKRMGIRASKGILLYGPPGTGKTLLAKAVATESEANFISIKGPEVMSKWVGESEKAIREIFKKAKQSSPCIVFLDEIDAIAPRRGYYGGSGVTERIVNQLLTSMDGLTTLEGVVVIAATNRPDIVDPALLRPGRIDRIVYIEPPNEEARLKILKVHTKKMPLAEDVSLEDIAMRTEFYTGADLENLCREAGMAAIRENSEKVHMKHFEEALGVVHPSLDKETIKYYESIGLELSKGVKAKKEDLGYYS</sequence>
<keyword evidence="2" id="KW-0677">Repeat</keyword>
<evidence type="ECO:0000259" key="5">
    <source>
        <dbReference type="SMART" id="SM00382"/>
    </source>
</evidence>
<dbReference type="InterPro" id="IPR004201">
    <property type="entry name" value="Cdc48_dom2"/>
</dbReference>
<dbReference type="FunFam" id="3.40.50.300:FF:000018">
    <property type="entry name" value="Cell division control 48"/>
    <property type="match status" value="1"/>
</dbReference>
<evidence type="ECO:0000256" key="2">
    <source>
        <dbReference type="ARBA" id="ARBA00022737"/>
    </source>
</evidence>
<dbReference type="HOGENOM" id="CLU_000688_12_2_2"/>
<dbReference type="EMBL" id="CP001941">
    <property type="protein sequence ID" value="ADD08884.1"/>
    <property type="molecule type" value="Genomic_DNA"/>
</dbReference>
<protein>
    <submittedName>
        <fullName evidence="8">AAA family ATPase, CDC48 subfamily</fullName>
        <ecNumber evidence="8">3.6.1.3</ecNumber>
    </submittedName>
</protein>
<dbReference type="GO" id="GO:0005737">
    <property type="term" value="C:cytoplasm"/>
    <property type="evidence" value="ECO:0007669"/>
    <property type="project" value="UniProtKB-ARBA"/>
</dbReference>
<evidence type="ECO:0000259" key="6">
    <source>
        <dbReference type="SMART" id="SM01072"/>
    </source>
</evidence>
<feature type="domain" description="CDC48" evidence="6">
    <location>
        <begin position="109"/>
        <end position="177"/>
    </location>
</feature>
<dbReference type="GO" id="GO:0016887">
    <property type="term" value="F:ATP hydrolysis activity"/>
    <property type="evidence" value="ECO:0007669"/>
    <property type="project" value="InterPro"/>
</dbReference>
<dbReference type="Pfam" id="PF00004">
    <property type="entry name" value="AAA"/>
    <property type="match status" value="2"/>
</dbReference>
<evidence type="ECO:0000313" key="8">
    <source>
        <dbReference type="EMBL" id="ADD08884.1"/>
    </source>
</evidence>
<dbReference type="FunFam" id="3.40.50.300:FF:000012">
    <property type="entry name" value="Transitional endoplasmic reticulum ATPase"/>
    <property type="match status" value="1"/>
</dbReference>
<dbReference type="OrthoDB" id="77269at2157"/>
<keyword evidence="3" id="KW-0547">Nucleotide-binding</keyword>
<evidence type="ECO:0000256" key="4">
    <source>
        <dbReference type="ARBA" id="ARBA00022840"/>
    </source>
</evidence>
<organism evidence="8 9">
    <name type="scientific">Aciduliprofundum boonei (strain DSM 19572 / T469)</name>
    <dbReference type="NCBI Taxonomy" id="439481"/>
    <lineage>
        <taxon>Archaea</taxon>
        <taxon>Methanobacteriati</taxon>
        <taxon>Thermoplasmatota</taxon>
        <taxon>DHVE2 group</taxon>
        <taxon>Candidatus Aciduliprofundum</taxon>
    </lineage>
</organism>
<dbReference type="SUPFAM" id="SSF50692">
    <property type="entry name" value="ADC-like"/>
    <property type="match status" value="1"/>
</dbReference>
<dbReference type="InterPro" id="IPR041569">
    <property type="entry name" value="AAA_lid_3"/>
</dbReference>
<dbReference type="InterPro" id="IPR003959">
    <property type="entry name" value="ATPase_AAA_core"/>
</dbReference>
<evidence type="ECO:0000256" key="1">
    <source>
        <dbReference type="ARBA" id="ARBA00009833"/>
    </source>
</evidence>
<dbReference type="Gene3D" id="2.40.40.20">
    <property type="match status" value="1"/>
</dbReference>